<organism evidence="1 2">
    <name type="scientific">Paraburkholderia sartisoli</name>
    <dbReference type="NCBI Taxonomy" id="83784"/>
    <lineage>
        <taxon>Bacteria</taxon>
        <taxon>Pseudomonadati</taxon>
        <taxon>Pseudomonadota</taxon>
        <taxon>Betaproteobacteria</taxon>
        <taxon>Burkholderiales</taxon>
        <taxon>Burkholderiaceae</taxon>
        <taxon>Paraburkholderia</taxon>
    </lineage>
</organism>
<proteinExistence type="predicted"/>
<gene>
    <name evidence="1" type="ORF">SAMN05192564_102306</name>
</gene>
<protein>
    <recommendedName>
        <fullName evidence="3">Transposase</fullName>
    </recommendedName>
</protein>
<dbReference type="Proteomes" id="UP000198638">
    <property type="component" value="Unassembled WGS sequence"/>
</dbReference>
<accession>A0A1H4CH56</accession>
<keyword evidence="2" id="KW-1185">Reference proteome</keyword>
<dbReference type="AlphaFoldDB" id="A0A1H4CH56"/>
<evidence type="ECO:0000313" key="1">
    <source>
        <dbReference type="EMBL" id="SEA59643.1"/>
    </source>
</evidence>
<sequence length="180" mass="20467">MPKCFSVKHRIQHAAIFRRALQNQRDDLLAFAGVLDENLDAIAHTYDVAPELVRATCLLHRKPDTSGAFGQGWNQLFARMGGKFHAVYAAVSDAMKRTPRSSSMVENLNSIIRVCLTKRRHLNGGRTWLGLLQFVFNHRPFVRSRCAERIGRNPKELMSDQPHEHWLTLPGFGPLQPLQT</sequence>
<evidence type="ECO:0000313" key="2">
    <source>
        <dbReference type="Proteomes" id="UP000198638"/>
    </source>
</evidence>
<dbReference type="STRING" id="83784.SAMN05192564_102306"/>
<evidence type="ECO:0008006" key="3">
    <source>
        <dbReference type="Google" id="ProtNLM"/>
    </source>
</evidence>
<name>A0A1H4CH56_9BURK</name>
<dbReference type="EMBL" id="FNRQ01000002">
    <property type="protein sequence ID" value="SEA59643.1"/>
    <property type="molecule type" value="Genomic_DNA"/>
</dbReference>
<reference evidence="2" key="1">
    <citation type="submission" date="2016-10" db="EMBL/GenBank/DDBJ databases">
        <authorList>
            <person name="Varghese N."/>
            <person name="Submissions S."/>
        </authorList>
    </citation>
    <scope>NUCLEOTIDE SEQUENCE [LARGE SCALE GENOMIC DNA]</scope>
    <source>
        <strain evidence="2">LMG 24000</strain>
    </source>
</reference>